<dbReference type="CDD" id="cd00338">
    <property type="entry name" value="Ser_Recombinase"/>
    <property type="match status" value="1"/>
</dbReference>
<evidence type="ECO:0000259" key="2">
    <source>
        <dbReference type="PROSITE" id="PS51736"/>
    </source>
</evidence>
<name>A0ABS6JB40_9BACI</name>
<dbReference type="InterPro" id="IPR050639">
    <property type="entry name" value="SSR_resolvase"/>
</dbReference>
<evidence type="ECO:0000256" key="1">
    <source>
        <dbReference type="PROSITE-ProRule" id="PRU10137"/>
    </source>
</evidence>
<dbReference type="InterPro" id="IPR011109">
    <property type="entry name" value="DNA_bind_recombinase_dom"/>
</dbReference>
<feature type="domain" description="Recombinase" evidence="3">
    <location>
        <begin position="159"/>
        <end position="264"/>
    </location>
</feature>
<dbReference type="PROSITE" id="PS51737">
    <property type="entry name" value="RECOMBINASE_DNA_BIND"/>
    <property type="match status" value="1"/>
</dbReference>
<reference evidence="4 5" key="1">
    <citation type="submission" date="2021-06" db="EMBL/GenBank/DDBJ databases">
        <title>Bacillus sp. RD4P76, an endophyte from a halophyte.</title>
        <authorList>
            <person name="Sun J.-Q."/>
        </authorList>
    </citation>
    <scope>NUCLEOTIDE SEQUENCE [LARGE SCALE GENOMIC DNA]</scope>
    <source>
        <strain evidence="4 5">CGMCC 1.15917</strain>
    </source>
</reference>
<dbReference type="EMBL" id="JAHQCS010000054">
    <property type="protein sequence ID" value="MBU9710897.1"/>
    <property type="molecule type" value="Genomic_DNA"/>
</dbReference>
<dbReference type="Pfam" id="PF00239">
    <property type="entry name" value="Resolvase"/>
    <property type="match status" value="1"/>
</dbReference>
<keyword evidence="5" id="KW-1185">Reference proteome</keyword>
<dbReference type="Pfam" id="PF07508">
    <property type="entry name" value="Recombinase"/>
    <property type="match status" value="1"/>
</dbReference>
<sequence length="494" mass="57799">MPRAIGYVRVSTDKQLDNTSIEKQKEEIELYCKNNNLTLVKIYDEGAESAETMSKRKEFKKLYHHALDREENIEYVIFFKADRIARDNLDALYVYKKITKAKRNLICIADNIDTRDNHAKILYHIMAMIAELEKDNIKFRTSMGMEKNAQNGNFNGGKVYGYYSENKELLLVPDEAKIVRYIFEKYGMDQWGYRKIASDLNKQGILTKNNKFWTITAVKTILTNQVYIGNLKWKNTYRKGKHPRIVDDELWNQTQKIMRLKSYLPQKVHPGSYPLSGLLRCPQCNSPMVQGNSSSRYKYYQCSKNKNSGSCACSSNLINKDYAEQFVFSHFVQEIQSLKFTSSVIKATTQSIASEVEPIEEKLASMKQELIYLESKKERIVGWVCEGTMNELSFKQQMKNIENEEKQLLEFVETLEKQLQQRDRINLSEQISLAFENFDQFFHLMSNEDKKELLHFFIDCIYINNGKTSKDRTVKKIEYNFGYDQLQEKNTCVG</sequence>
<feature type="domain" description="Resolvase/invertase-type recombinase catalytic" evidence="2">
    <location>
        <begin position="3"/>
        <end position="152"/>
    </location>
</feature>
<organism evidence="4 5">
    <name type="scientific">Evansella tamaricis</name>
    <dbReference type="NCBI Taxonomy" id="2069301"/>
    <lineage>
        <taxon>Bacteria</taxon>
        <taxon>Bacillati</taxon>
        <taxon>Bacillota</taxon>
        <taxon>Bacilli</taxon>
        <taxon>Bacillales</taxon>
        <taxon>Bacillaceae</taxon>
        <taxon>Evansella</taxon>
    </lineage>
</organism>
<dbReference type="SMART" id="SM00857">
    <property type="entry name" value="Resolvase"/>
    <property type="match status" value="1"/>
</dbReference>
<dbReference type="Proteomes" id="UP000784880">
    <property type="component" value="Unassembled WGS sequence"/>
</dbReference>
<evidence type="ECO:0000259" key="3">
    <source>
        <dbReference type="PROSITE" id="PS51737"/>
    </source>
</evidence>
<evidence type="ECO:0000313" key="5">
    <source>
        <dbReference type="Proteomes" id="UP000784880"/>
    </source>
</evidence>
<dbReference type="PANTHER" id="PTHR30461:SF23">
    <property type="entry name" value="DNA RECOMBINASE-RELATED"/>
    <property type="match status" value="1"/>
</dbReference>
<feature type="active site" description="O-(5'-phospho-DNA)-serine intermediate" evidence="1">
    <location>
        <position position="11"/>
    </location>
</feature>
<dbReference type="PROSITE" id="PS00397">
    <property type="entry name" value="RECOMBINASES_1"/>
    <property type="match status" value="1"/>
</dbReference>
<dbReference type="RefSeq" id="WP_217064788.1">
    <property type="nucleotide sequence ID" value="NZ_JAHQCS010000054.1"/>
</dbReference>
<dbReference type="PANTHER" id="PTHR30461">
    <property type="entry name" value="DNA-INVERTASE FROM LAMBDOID PROPHAGE"/>
    <property type="match status" value="1"/>
</dbReference>
<dbReference type="PROSITE" id="PS51736">
    <property type="entry name" value="RECOMBINASES_3"/>
    <property type="match status" value="1"/>
</dbReference>
<dbReference type="InterPro" id="IPR006118">
    <property type="entry name" value="Recombinase_CS"/>
</dbReference>
<dbReference type="Pfam" id="PF13408">
    <property type="entry name" value="Zn_ribbon_recom"/>
    <property type="match status" value="1"/>
</dbReference>
<accession>A0ABS6JB40</accession>
<proteinExistence type="predicted"/>
<protein>
    <submittedName>
        <fullName evidence="4">Recombinase family protein</fullName>
    </submittedName>
</protein>
<dbReference type="InterPro" id="IPR006119">
    <property type="entry name" value="Resolv_N"/>
</dbReference>
<gene>
    <name evidence="4" type="ORF">KS419_03965</name>
</gene>
<dbReference type="InterPro" id="IPR025827">
    <property type="entry name" value="Zn_ribbon_recom_dom"/>
</dbReference>
<evidence type="ECO:0000313" key="4">
    <source>
        <dbReference type="EMBL" id="MBU9710897.1"/>
    </source>
</evidence>
<comment type="caution">
    <text evidence="4">The sequence shown here is derived from an EMBL/GenBank/DDBJ whole genome shotgun (WGS) entry which is preliminary data.</text>
</comment>